<organism evidence="1">
    <name type="scientific">Fagus sylvatica</name>
    <name type="common">Beechnut</name>
    <dbReference type="NCBI Taxonomy" id="28930"/>
    <lineage>
        <taxon>Eukaryota</taxon>
        <taxon>Viridiplantae</taxon>
        <taxon>Streptophyta</taxon>
        <taxon>Embryophyta</taxon>
        <taxon>Tracheophyta</taxon>
        <taxon>Spermatophyta</taxon>
        <taxon>Magnoliopsida</taxon>
        <taxon>eudicotyledons</taxon>
        <taxon>Gunneridae</taxon>
        <taxon>Pentapetalae</taxon>
        <taxon>rosids</taxon>
        <taxon>fabids</taxon>
        <taxon>Fagales</taxon>
        <taxon>Fagaceae</taxon>
        <taxon>Fagus</taxon>
    </lineage>
</organism>
<gene>
    <name evidence="1" type="ORF">FSB_LOCUS52953</name>
</gene>
<accession>A0A2N9IM66</accession>
<name>A0A2N9IM66_FAGSY</name>
<proteinExistence type="predicted"/>
<protein>
    <submittedName>
        <fullName evidence="1">Uncharacterized protein</fullName>
    </submittedName>
</protein>
<evidence type="ECO:0000313" key="1">
    <source>
        <dbReference type="EMBL" id="SPD25071.1"/>
    </source>
</evidence>
<sequence>MDLGFVHFPITLQTEKRGTVMLEYGLVEYVKSYDLLMNEVYHSNARSKIVRDGIEEATLCIDTSISHVAELVKECRENNSIVSTVCGFFSRLLYLFNDKWKACAFDGSPSDRSPQALSLIQMNSKLNDMYLIYHCDNLVVTIVANPVRVCQSERDIAADYWSDEILSSNRVDEPRNSVEAIEQHKSMLDMIKHITDEVAAESVDDVTADFDDEVAADAAYDVTADFVDEIAADAACDVTTDFVDEVEYAQSESPKDSDSTKIALEVADLHLAPVSCVMRIVIEVYGDSLLSAVFRKSISKISVALPILVAHWMQKCVDEIPTQGMMSAADATWVKCYLGVIAKAANCVSPTANEIPAWGMISQQMLYFHFDRDFSCGRFLSAICEAPIYGWKNSPKIQLRMLFAADMKDMAKVHDSCNVVLVGGYEQEDVIDEMDLTAIISQDKECESRKANASNNIGMKENEDVDVTKAIGLVADVMTDALVKDLFNLALRILWWTSREKFVIYGSMTNRSVVARLETFLVFATASSDAPMAYVMEEVSLFGANPRLSIIPTSSFIIPAIHISCDALSVAGFPVVGEVFMPKKVRTQGFVGSEFATNLGVTPKVCSNVDSAVDHGAQAEGTSASAVATPAGGEHLDNIGTSDTIHMLEDDANVGITSEIVVASLPPREFDKRRLNPHPEWHFWKFDGPLVSFGDFWVPSDSMPYLRQLTTRHGNFVAKFKLGAGFGGPMLSLLGSVLAAMDKSDLGSMTKIALLQDSLAVLTTYHEEMVSTGVTVPEFKRSRSLFDSLIH</sequence>
<dbReference type="EMBL" id="OIVN01006090">
    <property type="protein sequence ID" value="SPD25071.1"/>
    <property type="molecule type" value="Genomic_DNA"/>
</dbReference>
<dbReference type="AlphaFoldDB" id="A0A2N9IM66"/>
<reference evidence="1" key="1">
    <citation type="submission" date="2018-02" db="EMBL/GenBank/DDBJ databases">
        <authorList>
            <person name="Cohen D.B."/>
            <person name="Kent A.D."/>
        </authorList>
    </citation>
    <scope>NUCLEOTIDE SEQUENCE</scope>
</reference>